<dbReference type="NCBIfam" id="NF033788">
    <property type="entry name" value="HTH_metalloreg"/>
    <property type="match status" value="1"/>
</dbReference>
<proteinExistence type="predicted"/>
<keyword evidence="2" id="KW-0238">DNA-binding</keyword>
<reference evidence="6" key="1">
    <citation type="submission" date="2020-10" db="EMBL/GenBank/DDBJ databases">
        <authorList>
            <person name="Gilroy R."/>
        </authorList>
    </citation>
    <scope>NUCLEOTIDE SEQUENCE</scope>
    <source>
        <strain evidence="6">USAMLcec3-3695</strain>
    </source>
</reference>
<dbReference type="Gene3D" id="1.10.10.60">
    <property type="entry name" value="Homeodomain-like"/>
    <property type="match status" value="2"/>
</dbReference>
<dbReference type="InterPro" id="IPR053142">
    <property type="entry name" value="PchR_regulatory_protein"/>
</dbReference>
<feature type="domain" description="HTH araC/xylS-type" evidence="4">
    <location>
        <begin position="146"/>
        <end position="244"/>
    </location>
</feature>
<dbReference type="AlphaFoldDB" id="A0A9D1M9W8"/>
<sequence length="250" mass="28736">MENIKLPHSHGQDIESKLDRMPPAENFQTIADIFKQLGDSSRVRIFWLLCHCEECVINISAIVDMTSPAVSHHLSRLKASGLIVNRRIGKEVYYKAADTERAQLLHLMIEKLAEVECITPDTETTLEQPDGAPLSENEQSRTETIKNVHAFITENMDKRYTIDELAKRYLMNTTTLKAGFKAMYGLPIASYMKQYRMKQAMRMLRETDESIASIALKVGYESRSKFTEAFKSSAEMLPTEYRELYRTMPR</sequence>
<dbReference type="SUPFAM" id="SSF46689">
    <property type="entry name" value="Homeodomain-like"/>
    <property type="match status" value="1"/>
</dbReference>
<dbReference type="CDD" id="cd00090">
    <property type="entry name" value="HTH_ARSR"/>
    <property type="match status" value="1"/>
</dbReference>
<evidence type="ECO:0000256" key="1">
    <source>
        <dbReference type="ARBA" id="ARBA00023015"/>
    </source>
</evidence>
<evidence type="ECO:0000259" key="4">
    <source>
        <dbReference type="PROSITE" id="PS01124"/>
    </source>
</evidence>
<dbReference type="InterPro" id="IPR009057">
    <property type="entry name" value="Homeodomain-like_sf"/>
</dbReference>
<name>A0A9D1M9W8_9FIRM</name>
<evidence type="ECO:0000313" key="6">
    <source>
        <dbReference type="EMBL" id="HIU56563.1"/>
    </source>
</evidence>
<evidence type="ECO:0000256" key="3">
    <source>
        <dbReference type="ARBA" id="ARBA00023163"/>
    </source>
</evidence>
<dbReference type="PROSITE" id="PS01124">
    <property type="entry name" value="HTH_ARAC_FAMILY_2"/>
    <property type="match status" value="1"/>
</dbReference>
<dbReference type="PROSITE" id="PS50987">
    <property type="entry name" value="HTH_ARSR_2"/>
    <property type="match status" value="1"/>
</dbReference>
<dbReference type="InterPro" id="IPR018062">
    <property type="entry name" value="HTH_AraC-typ_CS"/>
</dbReference>
<dbReference type="SUPFAM" id="SSF46785">
    <property type="entry name" value="Winged helix' DNA-binding domain"/>
    <property type="match status" value="1"/>
</dbReference>
<dbReference type="InterPro" id="IPR036388">
    <property type="entry name" value="WH-like_DNA-bd_sf"/>
</dbReference>
<keyword evidence="3" id="KW-0804">Transcription</keyword>
<comment type="caution">
    <text evidence="6">The sequence shown here is derived from an EMBL/GenBank/DDBJ whole genome shotgun (WGS) entry which is preliminary data.</text>
</comment>
<dbReference type="Proteomes" id="UP000824109">
    <property type="component" value="Unassembled WGS sequence"/>
</dbReference>
<dbReference type="Pfam" id="PF12833">
    <property type="entry name" value="HTH_18"/>
    <property type="match status" value="1"/>
</dbReference>
<dbReference type="PROSITE" id="PS00041">
    <property type="entry name" value="HTH_ARAC_FAMILY_1"/>
    <property type="match status" value="1"/>
</dbReference>
<dbReference type="InterPro" id="IPR018060">
    <property type="entry name" value="HTH_AraC"/>
</dbReference>
<dbReference type="InterPro" id="IPR011991">
    <property type="entry name" value="ArsR-like_HTH"/>
</dbReference>
<evidence type="ECO:0000259" key="5">
    <source>
        <dbReference type="PROSITE" id="PS50987"/>
    </source>
</evidence>
<accession>A0A9D1M9W8</accession>
<dbReference type="PANTHER" id="PTHR47893:SF1">
    <property type="entry name" value="REGULATORY PROTEIN PCHR"/>
    <property type="match status" value="1"/>
</dbReference>
<dbReference type="GO" id="GO:0043565">
    <property type="term" value="F:sequence-specific DNA binding"/>
    <property type="evidence" value="ECO:0007669"/>
    <property type="project" value="InterPro"/>
</dbReference>
<evidence type="ECO:0000256" key="2">
    <source>
        <dbReference type="ARBA" id="ARBA00023125"/>
    </source>
</evidence>
<dbReference type="EMBL" id="DVNB01000023">
    <property type="protein sequence ID" value="HIU56563.1"/>
    <property type="molecule type" value="Genomic_DNA"/>
</dbReference>
<dbReference type="PANTHER" id="PTHR47893">
    <property type="entry name" value="REGULATORY PROTEIN PCHR"/>
    <property type="match status" value="1"/>
</dbReference>
<dbReference type="SMART" id="SM00342">
    <property type="entry name" value="HTH_ARAC"/>
    <property type="match status" value="1"/>
</dbReference>
<dbReference type="InterPro" id="IPR036390">
    <property type="entry name" value="WH_DNA-bd_sf"/>
</dbReference>
<dbReference type="InterPro" id="IPR001845">
    <property type="entry name" value="HTH_ArsR_DNA-bd_dom"/>
</dbReference>
<feature type="domain" description="HTH arsR-type" evidence="5">
    <location>
        <begin position="22"/>
        <end position="116"/>
    </location>
</feature>
<protein>
    <submittedName>
        <fullName evidence="6">Metalloregulator ArsR/SmtB family transcription factor</fullName>
    </submittedName>
</protein>
<dbReference type="Gene3D" id="1.10.10.10">
    <property type="entry name" value="Winged helix-like DNA-binding domain superfamily/Winged helix DNA-binding domain"/>
    <property type="match status" value="1"/>
</dbReference>
<evidence type="ECO:0000313" key="7">
    <source>
        <dbReference type="Proteomes" id="UP000824109"/>
    </source>
</evidence>
<keyword evidence="1" id="KW-0805">Transcription regulation</keyword>
<dbReference type="SMART" id="SM00418">
    <property type="entry name" value="HTH_ARSR"/>
    <property type="match status" value="1"/>
</dbReference>
<gene>
    <name evidence="6" type="ORF">IAA61_01965</name>
</gene>
<organism evidence="6 7">
    <name type="scientific">Candidatus Ornithomonoglobus merdipullorum</name>
    <dbReference type="NCBI Taxonomy" id="2840895"/>
    <lineage>
        <taxon>Bacteria</taxon>
        <taxon>Bacillati</taxon>
        <taxon>Bacillota</taxon>
        <taxon>Clostridia</taxon>
        <taxon>Candidatus Ornithomonoglobus</taxon>
    </lineage>
</organism>
<dbReference type="GO" id="GO:0003700">
    <property type="term" value="F:DNA-binding transcription factor activity"/>
    <property type="evidence" value="ECO:0007669"/>
    <property type="project" value="InterPro"/>
</dbReference>
<dbReference type="Pfam" id="PF01022">
    <property type="entry name" value="HTH_5"/>
    <property type="match status" value="1"/>
</dbReference>
<dbReference type="PRINTS" id="PR00778">
    <property type="entry name" value="HTHARSR"/>
</dbReference>
<reference evidence="6" key="2">
    <citation type="journal article" date="2021" name="PeerJ">
        <title>Extensive microbial diversity within the chicken gut microbiome revealed by metagenomics and culture.</title>
        <authorList>
            <person name="Gilroy R."/>
            <person name="Ravi A."/>
            <person name="Getino M."/>
            <person name="Pursley I."/>
            <person name="Horton D.L."/>
            <person name="Alikhan N.F."/>
            <person name="Baker D."/>
            <person name="Gharbi K."/>
            <person name="Hall N."/>
            <person name="Watson M."/>
            <person name="Adriaenssens E.M."/>
            <person name="Foster-Nyarko E."/>
            <person name="Jarju S."/>
            <person name="Secka A."/>
            <person name="Antonio M."/>
            <person name="Oren A."/>
            <person name="Chaudhuri R.R."/>
            <person name="La Ragione R."/>
            <person name="Hildebrand F."/>
            <person name="Pallen M.J."/>
        </authorList>
    </citation>
    <scope>NUCLEOTIDE SEQUENCE</scope>
    <source>
        <strain evidence="6">USAMLcec3-3695</strain>
    </source>
</reference>